<dbReference type="PROSITE" id="PS51883">
    <property type="entry name" value="OBG"/>
    <property type="match status" value="1"/>
</dbReference>
<dbReference type="EMBL" id="LCDG01000005">
    <property type="protein sequence ID" value="KKS47763.1"/>
    <property type="molecule type" value="Genomic_DNA"/>
</dbReference>
<keyword evidence="3 7" id="KW-0547">Nucleotide-binding</keyword>
<dbReference type="GO" id="GO:0005525">
    <property type="term" value="F:GTP binding"/>
    <property type="evidence" value="ECO:0007669"/>
    <property type="project" value="UniProtKB-UniRule"/>
</dbReference>
<feature type="domain" description="OBG-type G" evidence="9">
    <location>
        <begin position="159"/>
        <end position="323"/>
    </location>
</feature>
<feature type="binding site" evidence="7">
    <location>
        <position position="192"/>
    </location>
    <ligand>
        <name>Mg(2+)</name>
        <dbReference type="ChEBI" id="CHEBI:18420"/>
    </ligand>
</feature>
<keyword evidence="2 7" id="KW-0963">Cytoplasm</keyword>
<gene>
    <name evidence="7" type="primary">obg</name>
    <name evidence="11" type="ORF">UV12_C0005G0038</name>
</gene>
<dbReference type="Gene3D" id="3.40.50.300">
    <property type="entry name" value="P-loop containing nucleotide triphosphate hydrolases"/>
    <property type="match status" value="1"/>
</dbReference>
<evidence type="ECO:0000256" key="2">
    <source>
        <dbReference type="ARBA" id="ARBA00022490"/>
    </source>
</evidence>
<feature type="domain" description="Obg" evidence="10">
    <location>
        <begin position="1"/>
        <end position="158"/>
    </location>
</feature>
<evidence type="ECO:0000256" key="8">
    <source>
        <dbReference type="SAM" id="MobiDB-lite"/>
    </source>
</evidence>
<dbReference type="PANTHER" id="PTHR11702">
    <property type="entry name" value="DEVELOPMENTALLY REGULATED GTP-BINDING PROTEIN-RELATED"/>
    <property type="match status" value="1"/>
</dbReference>
<dbReference type="InterPro" id="IPR031167">
    <property type="entry name" value="G_OBG"/>
</dbReference>
<feature type="binding site" evidence="7">
    <location>
        <begin position="304"/>
        <end position="306"/>
    </location>
    <ligand>
        <name>GTP</name>
        <dbReference type="ChEBI" id="CHEBI:37565"/>
    </ligand>
</feature>
<evidence type="ECO:0000256" key="3">
    <source>
        <dbReference type="ARBA" id="ARBA00022741"/>
    </source>
</evidence>
<evidence type="ECO:0000313" key="12">
    <source>
        <dbReference type="Proteomes" id="UP000034704"/>
    </source>
</evidence>
<dbReference type="FunFam" id="2.70.210.12:FF:000001">
    <property type="entry name" value="GTPase Obg"/>
    <property type="match status" value="1"/>
</dbReference>
<evidence type="ECO:0000256" key="1">
    <source>
        <dbReference type="ARBA" id="ARBA00007699"/>
    </source>
</evidence>
<dbReference type="PROSITE" id="PS51710">
    <property type="entry name" value="G_OBG"/>
    <property type="match status" value="1"/>
</dbReference>
<dbReference type="PRINTS" id="PR00326">
    <property type="entry name" value="GTP1OBG"/>
</dbReference>
<feature type="binding site" evidence="7">
    <location>
        <begin position="165"/>
        <end position="172"/>
    </location>
    <ligand>
        <name>GTP</name>
        <dbReference type="ChEBI" id="CHEBI:37565"/>
    </ligand>
</feature>
<dbReference type="SUPFAM" id="SSF52540">
    <property type="entry name" value="P-loop containing nucleoside triphosphate hydrolases"/>
    <property type="match status" value="1"/>
</dbReference>
<dbReference type="SUPFAM" id="SSF82051">
    <property type="entry name" value="Obg GTP-binding protein N-terminal domain"/>
    <property type="match status" value="1"/>
</dbReference>
<feature type="binding site" evidence="7">
    <location>
        <begin position="190"/>
        <end position="194"/>
    </location>
    <ligand>
        <name>GTP</name>
        <dbReference type="ChEBI" id="CHEBI:37565"/>
    </ligand>
</feature>
<keyword evidence="6 7" id="KW-0342">GTP-binding</keyword>
<protein>
    <recommendedName>
        <fullName evidence="7">GTPase Obg</fullName>
        <ecNumber evidence="7">3.6.5.-</ecNumber>
    </recommendedName>
    <alternativeName>
        <fullName evidence="7">GTP-binding protein Obg</fullName>
    </alternativeName>
</protein>
<reference evidence="11 12" key="1">
    <citation type="journal article" date="2015" name="Nature">
        <title>rRNA introns, odd ribosomes, and small enigmatic genomes across a large radiation of phyla.</title>
        <authorList>
            <person name="Brown C.T."/>
            <person name="Hug L.A."/>
            <person name="Thomas B.C."/>
            <person name="Sharon I."/>
            <person name="Castelle C.J."/>
            <person name="Singh A."/>
            <person name="Wilkins M.J."/>
            <person name="Williams K.H."/>
            <person name="Banfield J.F."/>
        </authorList>
    </citation>
    <scope>NUCLEOTIDE SEQUENCE [LARGE SCALE GENOMIC DNA]</scope>
</reference>
<dbReference type="InterPro" id="IPR006074">
    <property type="entry name" value="GTP1-OBG_CS"/>
</dbReference>
<dbReference type="InterPro" id="IPR027417">
    <property type="entry name" value="P-loop_NTPase"/>
</dbReference>
<feature type="binding site" evidence="7">
    <location>
        <begin position="274"/>
        <end position="277"/>
    </location>
    <ligand>
        <name>GTP</name>
        <dbReference type="ChEBI" id="CHEBI:37565"/>
    </ligand>
</feature>
<feature type="region of interest" description="Disordered" evidence="8">
    <location>
        <begin position="126"/>
        <end position="146"/>
    </location>
</feature>
<comment type="cofactor">
    <cofactor evidence="7">
        <name>Mg(2+)</name>
        <dbReference type="ChEBI" id="CHEBI:18420"/>
    </cofactor>
</comment>
<dbReference type="PATRIC" id="fig|1618756.3.peg.408"/>
<dbReference type="InterPro" id="IPR006073">
    <property type="entry name" value="GTP-bd"/>
</dbReference>
<dbReference type="NCBIfam" id="TIGR02729">
    <property type="entry name" value="Obg_CgtA"/>
    <property type="match status" value="1"/>
</dbReference>
<feature type="binding site" evidence="7">
    <location>
        <begin position="207"/>
        <end position="210"/>
    </location>
    <ligand>
        <name>GTP</name>
        <dbReference type="ChEBI" id="CHEBI:37565"/>
    </ligand>
</feature>
<dbReference type="InterPro" id="IPR045086">
    <property type="entry name" value="OBG_GTPase"/>
</dbReference>
<organism evidence="11 12">
    <name type="scientific">Candidatus Nomurabacteria bacterium GW2011_GWC2_42_20</name>
    <dbReference type="NCBI Taxonomy" id="1618756"/>
    <lineage>
        <taxon>Bacteria</taxon>
        <taxon>Candidatus Nomuraibacteriota</taxon>
    </lineage>
</organism>
<evidence type="ECO:0000313" key="11">
    <source>
        <dbReference type="EMBL" id="KKS47763.1"/>
    </source>
</evidence>
<comment type="caution">
    <text evidence="11">The sequence shown here is derived from an EMBL/GenBank/DDBJ whole genome shotgun (WGS) entry which is preliminary data.</text>
</comment>
<dbReference type="Pfam" id="PF01926">
    <property type="entry name" value="MMR_HSR1"/>
    <property type="match status" value="1"/>
</dbReference>
<feature type="compositionally biased region" description="Basic and acidic residues" evidence="8">
    <location>
        <begin position="136"/>
        <end position="146"/>
    </location>
</feature>
<keyword evidence="5 7" id="KW-0460">Magnesium</keyword>
<evidence type="ECO:0000259" key="9">
    <source>
        <dbReference type="PROSITE" id="PS51710"/>
    </source>
</evidence>
<comment type="function">
    <text evidence="7">An essential GTPase which binds GTP, GDP and possibly (p)ppGpp with moderate affinity, with high nucleotide exchange rates and a fairly low GTP hydrolysis rate. Plays a role in control of the cell cycle, stress response, ribosome biogenesis and in those bacteria that undergo differentiation, in morphogenesis control.</text>
</comment>
<dbReference type="Gene3D" id="2.70.210.12">
    <property type="entry name" value="GTP1/OBG domain"/>
    <property type="match status" value="1"/>
</dbReference>
<dbReference type="PROSITE" id="PS00905">
    <property type="entry name" value="GTP1_OBG"/>
    <property type="match status" value="1"/>
</dbReference>
<dbReference type="PANTHER" id="PTHR11702:SF31">
    <property type="entry name" value="MITOCHONDRIAL RIBOSOME-ASSOCIATED GTPASE 2"/>
    <property type="match status" value="1"/>
</dbReference>
<dbReference type="InterPro" id="IPR006169">
    <property type="entry name" value="GTP1_OBG_dom"/>
</dbReference>
<dbReference type="NCBIfam" id="NF008956">
    <property type="entry name" value="PRK12299.1"/>
    <property type="match status" value="1"/>
</dbReference>
<name>A0A0G1CDP8_9BACT</name>
<dbReference type="GO" id="GO:0003924">
    <property type="term" value="F:GTPase activity"/>
    <property type="evidence" value="ECO:0007669"/>
    <property type="project" value="UniProtKB-UniRule"/>
</dbReference>
<dbReference type="GO" id="GO:0000287">
    <property type="term" value="F:magnesium ion binding"/>
    <property type="evidence" value="ECO:0007669"/>
    <property type="project" value="InterPro"/>
</dbReference>
<comment type="similarity">
    <text evidence="1 7">Belongs to the TRAFAC class OBG-HflX-like GTPase superfamily. OBG GTPase family.</text>
</comment>
<dbReference type="Pfam" id="PF01018">
    <property type="entry name" value="GTP1_OBG"/>
    <property type="match status" value="1"/>
</dbReference>
<dbReference type="GO" id="GO:0005737">
    <property type="term" value="C:cytoplasm"/>
    <property type="evidence" value="ECO:0007669"/>
    <property type="project" value="UniProtKB-SubCell"/>
</dbReference>
<feature type="binding site" evidence="7">
    <location>
        <position position="172"/>
    </location>
    <ligand>
        <name>Mg(2+)</name>
        <dbReference type="ChEBI" id="CHEBI:18420"/>
    </ligand>
</feature>
<accession>A0A0G1CDP8</accession>
<dbReference type="GO" id="GO:0042254">
    <property type="term" value="P:ribosome biogenesis"/>
    <property type="evidence" value="ECO:0007669"/>
    <property type="project" value="UniProtKB-UniRule"/>
</dbReference>
<evidence type="ECO:0000256" key="4">
    <source>
        <dbReference type="ARBA" id="ARBA00022801"/>
    </source>
</evidence>
<comment type="subunit">
    <text evidence="7">Monomer.</text>
</comment>
<dbReference type="CDD" id="cd01898">
    <property type="entry name" value="Obg"/>
    <property type="match status" value="1"/>
</dbReference>
<dbReference type="PIRSF" id="PIRSF002401">
    <property type="entry name" value="GTP_bd_Obg/CgtA"/>
    <property type="match status" value="1"/>
</dbReference>
<keyword evidence="4 7" id="KW-0378">Hydrolase</keyword>
<dbReference type="InterPro" id="IPR036726">
    <property type="entry name" value="GTP1_OBG_dom_sf"/>
</dbReference>
<dbReference type="Proteomes" id="UP000034704">
    <property type="component" value="Unassembled WGS sequence"/>
</dbReference>
<comment type="subcellular location">
    <subcellularLocation>
        <location evidence="7">Cytoplasm</location>
    </subcellularLocation>
</comment>
<evidence type="ECO:0000256" key="6">
    <source>
        <dbReference type="ARBA" id="ARBA00023134"/>
    </source>
</evidence>
<dbReference type="EC" id="3.6.5.-" evidence="7"/>
<proteinExistence type="inferred from homology"/>
<dbReference type="InterPro" id="IPR014100">
    <property type="entry name" value="GTP-bd_Obg/CgtA"/>
</dbReference>
<evidence type="ECO:0000256" key="5">
    <source>
        <dbReference type="ARBA" id="ARBA00022842"/>
    </source>
</evidence>
<sequence>MAFIDEMTMHMKAGNGGNGVMRLKHEKGKEFAGPSGGDGGKGGDVYIRAVRDVHILVKYRHEKEYAAERAEDGGNDSMHGRNGDDFILDLPIGSIVTNIDTGETYELLHEDQKILVLKGGRGGFGNEHFKTSTNRTPKEHVPGMKGQEGDFKVELQIVADIGLVGLPNAGKSSLLNALTRASAKTADYAFTTLEPNLGECYGFIIADIPGLIEGASEGKGLGHKFLRHVKRTKMLAHLVSLENEDPLVVYETVRKELEAFDKDLAAKHEIIVLTKTDMVTPERVNEVEMEMNKKCPNSEIFTISILDDAVMKNFQDDLLKLLKVVK</sequence>
<dbReference type="STRING" id="1618756.UV12_C0005G0038"/>
<dbReference type="HAMAP" id="MF_01454">
    <property type="entry name" value="GTPase_Obg"/>
    <property type="match status" value="1"/>
</dbReference>
<dbReference type="AlphaFoldDB" id="A0A0G1CDP8"/>
<keyword evidence="7" id="KW-0479">Metal-binding</keyword>
<evidence type="ECO:0000256" key="7">
    <source>
        <dbReference type="HAMAP-Rule" id="MF_01454"/>
    </source>
</evidence>
<evidence type="ECO:0000259" key="10">
    <source>
        <dbReference type="PROSITE" id="PS51883"/>
    </source>
</evidence>